<dbReference type="Gene3D" id="1.10.510.10">
    <property type="entry name" value="Transferase(Phosphotransferase) domain 1"/>
    <property type="match status" value="1"/>
</dbReference>
<sequence>MSEIANMISDTHTSNTPDKSSLQSLRFKDNYNQSLSLGVLPLSLQSLEFNDRYNQPLSAGVLPSSLLSLKFGVRYNLRLSIGVLPTSLQSLEFGNDYNQTISIGVLPTSLQSLVFGYRYNQLLSVEVLPTSLQSLKFGNEYNQPLSVRVLPTSLKSLKFGNEYNQPLPVGVLPTSLLSLKFGRDYNQAISVGVLPSSLQSLKFGYYFNQLLSIGVLPSSLQSLVFGRDYNQPLLVGVLPSSLQSLMFDGDSIDPIRFLVDFNQSIGVSRSFIKLGSYGVIKLPSTKVFFILSKTKSLQNKHHNSTHTWANRPSNTPTSTTLNTNPNSINYDLNYLMKYPISETDFVIVNTHKYFKLHSFPYSANQVFLVMCQSSGELVHHQDDTDSKKIYLLTYFCEGGDLEQLCQSIYQWNEFQKENPHPKYKYILETEIWRYIHRLFLILEKLSQHNLAHLDIKPLNLFIGSDGEIVLGDFGCCHYYFATQSTNNNQEKISDSINQPTAQNANMIATPLASRGTRGYYAPVPTPDDRLSLDDLIGEIVNQHTQRITSFLINQRQILSSTTTLILDGEFNSPLKGLLPPTLLKLKLLGNFNQPIEWGDIPDSVETLIFGSSFNSQIHSFPKSLNNLALGISFNQQLFLIDKKVTIHLNRDNNTSWNEWFDWALSQMKHVNIYYRQDLGKKTNSFIKNNDSGSNFFLTIGEKYYGIGDIKGDNNIIEWTNNNFECKIKLKDVKVISHVQASIYPHLFCQIDKSKFEEANRRFGEFQPDSEYSSLYSELFELDQDNIHQVFEHNHQYLNIRLIYTQTPDSVLSKLINMLYSAIY</sequence>
<dbReference type="SMART" id="SM00220">
    <property type="entry name" value="S_TKc"/>
    <property type="match status" value="1"/>
</dbReference>
<dbReference type="Proteomes" id="UP000007797">
    <property type="component" value="Unassembled WGS sequence"/>
</dbReference>
<dbReference type="PROSITE" id="PS50011">
    <property type="entry name" value="PROTEIN_KINASE_DOM"/>
    <property type="match status" value="1"/>
</dbReference>
<dbReference type="InterPro" id="IPR000719">
    <property type="entry name" value="Prot_kinase_dom"/>
</dbReference>
<evidence type="ECO:0000256" key="2">
    <source>
        <dbReference type="SAM" id="MobiDB-lite"/>
    </source>
</evidence>
<evidence type="ECO:0000313" key="4">
    <source>
        <dbReference type="EMBL" id="EGG19810.1"/>
    </source>
</evidence>
<dbReference type="InterPro" id="IPR011009">
    <property type="entry name" value="Kinase-like_dom_sf"/>
</dbReference>
<dbReference type="EMBL" id="GL883013">
    <property type="protein sequence ID" value="EGG19810.1"/>
    <property type="molecule type" value="Genomic_DNA"/>
</dbReference>
<name>F4PX07_CACFS</name>
<dbReference type="KEGG" id="dfa:DFA_06912"/>
<dbReference type="GO" id="GO:0004672">
    <property type="term" value="F:protein kinase activity"/>
    <property type="evidence" value="ECO:0007669"/>
    <property type="project" value="InterPro"/>
</dbReference>
<dbReference type="GO" id="GO:0005524">
    <property type="term" value="F:ATP binding"/>
    <property type="evidence" value="ECO:0007669"/>
    <property type="project" value="InterPro"/>
</dbReference>
<dbReference type="SUPFAM" id="SSF56112">
    <property type="entry name" value="Protein kinase-like (PK-like)"/>
    <property type="match status" value="1"/>
</dbReference>
<feature type="compositionally biased region" description="Polar residues" evidence="2">
    <location>
        <begin position="8"/>
        <end position="21"/>
    </location>
</feature>
<feature type="region of interest" description="Disordered" evidence="2">
    <location>
        <begin position="1"/>
        <end position="21"/>
    </location>
</feature>
<dbReference type="GeneID" id="14871978"/>
<feature type="domain" description="Protein kinase" evidence="3">
    <location>
        <begin position="266"/>
        <end position="621"/>
    </location>
</feature>
<accession>F4PX07</accession>
<dbReference type="PANTHER" id="PTHR32134:SF92">
    <property type="entry name" value="FNIP REPEAT-CONTAINING PROTEIN"/>
    <property type="match status" value="1"/>
</dbReference>
<evidence type="ECO:0000313" key="5">
    <source>
        <dbReference type="Proteomes" id="UP000007797"/>
    </source>
</evidence>
<gene>
    <name evidence="4" type="ORF">DFA_06912</name>
</gene>
<comment type="similarity">
    <text evidence="1">Belongs to the protein kinase superfamily. STE Ser/Thr protein kinase family.</text>
</comment>
<dbReference type="PROSITE" id="PS00108">
    <property type="entry name" value="PROTEIN_KINASE_ST"/>
    <property type="match status" value="1"/>
</dbReference>
<dbReference type="Pfam" id="PF00069">
    <property type="entry name" value="Pkinase"/>
    <property type="match status" value="1"/>
</dbReference>
<proteinExistence type="inferred from homology"/>
<feature type="compositionally biased region" description="Low complexity" evidence="2">
    <location>
        <begin position="310"/>
        <end position="322"/>
    </location>
</feature>
<dbReference type="InterPro" id="IPR008271">
    <property type="entry name" value="Ser/Thr_kinase_AS"/>
</dbReference>
<dbReference type="InterPro" id="IPR051251">
    <property type="entry name" value="STK_FNIP-Repeat"/>
</dbReference>
<dbReference type="PANTHER" id="PTHR32134">
    <property type="entry name" value="FNIP REPEAT-CONTAINING PROTEIN"/>
    <property type="match status" value="1"/>
</dbReference>
<protein>
    <recommendedName>
        <fullName evidence="3">Protein kinase domain-containing protein</fullName>
    </recommendedName>
</protein>
<reference evidence="5" key="1">
    <citation type="journal article" date="2011" name="Genome Res.">
        <title>Phylogeny-wide analysis of social amoeba genomes highlights ancient origins for complex intercellular communication.</title>
        <authorList>
            <person name="Heidel A.J."/>
            <person name="Lawal H.M."/>
            <person name="Felder M."/>
            <person name="Schilde C."/>
            <person name="Helps N.R."/>
            <person name="Tunggal B."/>
            <person name="Rivero F."/>
            <person name="John U."/>
            <person name="Schleicher M."/>
            <person name="Eichinger L."/>
            <person name="Platzer M."/>
            <person name="Noegel A.A."/>
            <person name="Schaap P."/>
            <person name="Gloeckner G."/>
        </authorList>
    </citation>
    <scope>NUCLEOTIDE SEQUENCE [LARGE SCALE GENOMIC DNA]</scope>
    <source>
        <strain evidence="5">SH3</strain>
    </source>
</reference>
<dbReference type="AlphaFoldDB" id="F4PX07"/>
<evidence type="ECO:0000256" key="1">
    <source>
        <dbReference type="ARBA" id="ARBA00025754"/>
    </source>
</evidence>
<organism evidence="4 5">
    <name type="scientific">Cavenderia fasciculata</name>
    <name type="common">Slime mold</name>
    <name type="synonym">Dictyostelium fasciculatum</name>
    <dbReference type="NCBI Taxonomy" id="261658"/>
    <lineage>
        <taxon>Eukaryota</taxon>
        <taxon>Amoebozoa</taxon>
        <taxon>Evosea</taxon>
        <taxon>Eumycetozoa</taxon>
        <taxon>Dictyostelia</taxon>
        <taxon>Acytosteliales</taxon>
        <taxon>Cavenderiaceae</taxon>
        <taxon>Cavenderia</taxon>
    </lineage>
</organism>
<dbReference type="InterPro" id="IPR008615">
    <property type="entry name" value="FNIP"/>
</dbReference>
<dbReference type="Pfam" id="PF05725">
    <property type="entry name" value="FNIP"/>
    <property type="match status" value="6"/>
</dbReference>
<keyword evidence="5" id="KW-1185">Reference proteome</keyword>
<dbReference type="RefSeq" id="XP_004358156.1">
    <property type="nucleotide sequence ID" value="XM_004358099.1"/>
</dbReference>
<feature type="region of interest" description="Disordered" evidence="2">
    <location>
        <begin position="302"/>
        <end position="322"/>
    </location>
</feature>
<dbReference type="OrthoDB" id="23992at2759"/>
<evidence type="ECO:0000259" key="3">
    <source>
        <dbReference type="PROSITE" id="PS50011"/>
    </source>
</evidence>